<dbReference type="RefSeq" id="WP_008815983.1">
    <property type="nucleotide sequence ID" value="NZ_AP025565.1"/>
</dbReference>
<proteinExistence type="predicted"/>
<evidence type="ECO:0000313" key="2">
    <source>
        <dbReference type="Proteomes" id="UP001203972"/>
    </source>
</evidence>
<reference evidence="1" key="1">
    <citation type="journal article" date="2022" name="Clin. Infect. Dis.">
        <title>Association between Clostridium innocuum and antibiotic-associated diarrhea in adults and children: A cross-sectional study and comparative genomics analysis.</title>
        <authorList>
            <person name="Cherny K.E."/>
            <person name="Muscat E.B."/>
            <person name="Balaji A."/>
            <person name="Mukherjee J."/>
            <person name="Ozer E.A."/>
            <person name="Angarone M.P."/>
            <person name="Hauser A.R."/>
            <person name="Sichel J.S."/>
            <person name="Amponsah E."/>
            <person name="Kociolek L.K."/>
        </authorList>
    </citation>
    <scope>NUCLEOTIDE SEQUENCE</scope>
    <source>
        <strain evidence="1">NU1-AC-029v</strain>
    </source>
</reference>
<organism evidence="1 2">
    <name type="scientific">Clostridium innocuum</name>
    <dbReference type="NCBI Taxonomy" id="1522"/>
    <lineage>
        <taxon>Bacteria</taxon>
        <taxon>Bacillati</taxon>
        <taxon>Bacillota</taxon>
        <taxon>Clostridia</taxon>
        <taxon>Eubacteriales</taxon>
        <taxon>Clostridiaceae</taxon>
        <taxon>Clostridium</taxon>
    </lineage>
</organism>
<evidence type="ECO:0000313" key="1">
    <source>
        <dbReference type="EMBL" id="MCR0235551.1"/>
    </source>
</evidence>
<accession>A0AAP2USG7</accession>
<comment type="caution">
    <text evidence="1">The sequence shown here is derived from an EMBL/GenBank/DDBJ whole genome shotgun (WGS) entry which is preliminary data.</text>
</comment>
<dbReference type="EMBL" id="JAKTMA010000079">
    <property type="protein sequence ID" value="MCR0235551.1"/>
    <property type="molecule type" value="Genomic_DNA"/>
</dbReference>
<dbReference type="Proteomes" id="UP001203972">
    <property type="component" value="Unassembled WGS sequence"/>
</dbReference>
<gene>
    <name evidence="1" type="ORF">MKC95_22580</name>
</gene>
<protein>
    <submittedName>
        <fullName evidence="1">Uncharacterized protein</fullName>
    </submittedName>
</protein>
<name>A0AAP2USG7_CLOIN</name>
<sequence>MNDYQKAYGELWSVLKYEPACKIEKNCKENIKRLETLEPLVERASGIKPAKHAAGHTYCPKCKTVIANKCNVNSLNFCHKCGQSLDWSDDGD</sequence>
<dbReference type="AlphaFoldDB" id="A0AAP2USG7"/>